<dbReference type="PROSITE" id="PS51331">
    <property type="entry name" value="THYX"/>
    <property type="match status" value="1"/>
</dbReference>
<dbReference type="GO" id="GO:0006231">
    <property type="term" value="P:dTMP biosynthetic process"/>
    <property type="evidence" value="ECO:0007669"/>
    <property type="project" value="InterPro"/>
</dbReference>
<dbReference type="Proteomes" id="UP000278149">
    <property type="component" value="Unassembled WGS sequence"/>
</dbReference>
<comment type="caution">
    <text evidence="1">The sequence shown here is derived from an EMBL/GenBank/DDBJ whole genome shotgun (WGS) entry which is preliminary data.</text>
</comment>
<dbReference type="InterPro" id="IPR003669">
    <property type="entry name" value="Thymidylate_synthase_ThyX"/>
</dbReference>
<dbReference type="GO" id="GO:0050660">
    <property type="term" value="F:flavin adenine dinucleotide binding"/>
    <property type="evidence" value="ECO:0007669"/>
    <property type="project" value="InterPro"/>
</dbReference>
<dbReference type="PANTHER" id="PTHR34934">
    <property type="entry name" value="FLAVIN-DEPENDENT THYMIDYLATE SYNTHASE"/>
    <property type="match status" value="1"/>
</dbReference>
<dbReference type="RefSeq" id="WP_052568000.1">
    <property type="nucleotide sequence ID" value="NZ_RCOR01000042.1"/>
</dbReference>
<dbReference type="Gene3D" id="3.30.1360.170">
    <property type="match status" value="2"/>
</dbReference>
<dbReference type="Pfam" id="PF02511">
    <property type="entry name" value="Thy1"/>
    <property type="match status" value="2"/>
</dbReference>
<protein>
    <submittedName>
        <fullName evidence="1">FAD-dependent thymidylate synthase</fullName>
    </submittedName>
</protein>
<dbReference type="GO" id="GO:0050797">
    <property type="term" value="F:thymidylate synthase (FAD) activity"/>
    <property type="evidence" value="ECO:0007669"/>
    <property type="project" value="InterPro"/>
</dbReference>
<accession>A0A3R9WXL2</accession>
<dbReference type="SUPFAM" id="SSF69796">
    <property type="entry name" value="Thymidylate synthase-complementing protein Thy1"/>
    <property type="match status" value="2"/>
</dbReference>
<organism evidence="1 2">
    <name type="scientific">Candidatus Korarchaeum cryptofilum</name>
    <dbReference type="NCBI Taxonomy" id="498846"/>
    <lineage>
        <taxon>Archaea</taxon>
        <taxon>Thermoproteota</taxon>
        <taxon>Candidatus Korarchaeia</taxon>
        <taxon>Candidatus Korarchaeales</taxon>
        <taxon>Candidatus Korarchaeaceae</taxon>
        <taxon>Candidatus Korarchaeum</taxon>
    </lineage>
</organism>
<dbReference type="AlphaFoldDB" id="A0A3R9WXL2"/>
<dbReference type="EMBL" id="RCOR01000042">
    <property type="protein sequence ID" value="RSN67691.1"/>
    <property type="molecule type" value="Genomic_DNA"/>
</dbReference>
<evidence type="ECO:0000313" key="1">
    <source>
        <dbReference type="EMBL" id="RSN67691.1"/>
    </source>
</evidence>
<name>A0A3R9WXL2_9CREN</name>
<reference evidence="1 2" key="1">
    <citation type="submission" date="2018-10" db="EMBL/GenBank/DDBJ databases">
        <title>Co-occurring genomic capacity for anaerobic methane metabolism and dissimilatory sulfite reduction discovered in the Korarchaeota.</title>
        <authorList>
            <person name="Mckay L.J."/>
            <person name="Dlakic M."/>
            <person name="Fields M.W."/>
            <person name="Delmont T.O."/>
            <person name="Eren A.M."/>
            <person name="Jay Z.J."/>
            <person name="Klingelsmith K.B."/>
            <person name="Rusch D.B."/>
            <person name="Inskeep W.P."/>
        </authorList>
    </citation>
    <scope>NUCLEOTIDE SEQUENCE [LARGE SCALE GENOMIC DNA]</scope>
    <source>
        <strain evidence="1 2">WS</strain>
    </source>
</reference>
<sequence length="295" mass="34142">MEVVRKELIGGEGLIYLATRVSRSTGGPEEIAEELNDRERVERLLSNIIRMGHYSVLEHSLIRLWIDCDHRELLRLLINHKYVEITLGNPSLISLNPRTAMELLDSEARVIGLEAMRELPMISRILGIESEAEPRLSVEMEKLSDEPLLYSFLKSPHEDPRHGFYAFWIEMSRVASHQFVRHRRLSFTQRSGRVTKPEGFIFPEVNDEALRLMREHAEMSVKLYERLLSMGVRMEDARYILPSALRTAIFVSGRQSDWHHFLKLRLDRSAQAEIRRIAEIIASVINPGTRSNHSP</sequence>
<dbReference type="GO" id="GO:0004799">
    <property type="term" value="F:thymidylate synthase activity"/>
    <property type="evidence" value="ECO:0007669"/>
    <property type="project" value="TreeGrafter"/>
</dbReference>
<dbReference type="GO" id="GO:0070402">
    <property type="term" value="F:NADPH binding"/>
    <property type="evidence" value="ECO:0007669"/>
    <property type="project" value="TreeGrafter"/>
</dbReference>
<dbReference type="InterPro" id="IPR036098">
    <property type="entry name" value="Thymidylate_synthase_ThyX_sf"/>
</dbReference>
<proteinExistence type="predicted"/>
<dbReference type="GeneID" id="25399855"/>
<gene>
    <name evidence="1" type="ORF">D9Q81_07815</name>
</gene>
<dbReference type="PANTHER" id="PTHR34934:SF1">
    <property type="entry name" value="FLAVIN-DEPENDENT THYMIDYLATE SYNTHASE"/>
    <property type="match status" value="1"/>
</dbReference>
<evidence type="ECO:0000313" key="2">
    <source>
        <dbReference type="Proteomes" id="UP000278149"/>
    </source>
</evidence>
<dbReference type="CDD" id="cd20175">
    <property type="entry name" value="ThyX"/>
    <property type="match status" value="1"/>
</dbReference>